<keyword evidence="1" id="KW-0732">Signal</keyword>
<comment type="caution">
    <text evidence="2">The sequence shown here is derived from an EMBL/GenBank/DDBJ whole genome shotgun (WGS) entry which is preliminary data.</text>
</comment>
<dbReference type="SUPFAM" id="SSF89392">
    <property type="entry name" value="Prokaryotic lipoproteins and lipoprotein localization factors"/>
    <property type="match status" value="1"/>
</dbReference>
<organism evidence="2 3">
    <name type="scientific">Pricia mediterranea</name>
    <dbReference type="NCBI Taxonomy" id="3076079"/>
    <lineage>
        <taxon>Bacteria</taxon>
        <taxon>Pseudomonadati</taxon>
        <taxon>Bacteroidota</taxon>
        <taxon>Flavobacteriia</taxon>
        <taxon>Flavobacteriales</taxon>
        <taxon>Flavobacteriaceae</taxon>
        <taxon>Pricia</taxon>
    </lineage>
</organism>
<dbReference type="RefSeq" id="WP_314013998.1">
    <property type="nucleotide sequence ID" value="NZ_JAVTTP010000001.1"/>
</dbReference>
<dbReference type="InterPro" id="IPR004564">
    <property type="entry name" value="OM_lipoprot_carrier_LolA-like"/>
</dbReference>
<protein>
    <submittedName>
        <fullName evidence="2">Outer membrane lipoprotein carrier protein LolA</fullName>
    </submittedName>
</protein>
<dbReference type="InterPro" id="IPR029046">
    <property type="entry name" value="LolA/LolB/LppX"/>
</dbReference>
<keyword evidence="3" id="KW-1185">Reference proteome</keyword>
<dbReference type="CDD" id="cd16325">
    <property type="entry name" value="LolA"/>
    <property type="match status" value="1"/>
</dbReference>
<dbReference type="Gene3D" id="2.50.20.10">
    <property type="entry name" value="Lipoprotein localisation LolA/LolB/LppX"/>
    <property type="match status" value="1"/>
</dbReference>
<proteinExistence type="predicted"/>
<name>A0ABU3L5H7_9FLAO</name>
<accession>A0ABU3L5H7</accession>
<evidence type="ECO:0000256" key="1">
    <source>
        <dbReference type="ARBA" id="ARBA00022729"/>
    </source>
</evidence>
<dbReference type="Proteomes" id="UP001250656">
    <property type="component" value="Unassembled WGS sequence"/>
</dbReference>
<reference evidence="2 3" key="1">
    <citation type="submission" date="2023-09" db="EMBL/GenBank/DDBJ databases">
        <title>Novel taxa isolated from Blanes Bay.</title>
        <authorList>
            <person name="Rey-Velasco X."/>
            <person name="Lucena T."/>
        </authorList>
    </citation>
    <scope>NUCLEOTIDE SEQUENCE [LARGE SCALE GENOMIC DNA]</scope>
    <source>
        <strain evidence="2 3">S334</strain>
    </source>
</reference>
<dbReference type="PANTHER" id="PTHR35869:SF1">
    <property type="entry name" value="OUTER-MEMBRANE LIPOPROTEIN CARRIER PROTEIN"/>
    <property type="match status" value="1"/>
</dbReference>
<dbReference type="EMBL" id="JAVTTP010000001">
    <property type="protein sequence ID" value="MDT7828601.1"/>
    <property type="molecule type" value="Genomic_DNA"/>
</dbReference>
<evidence type="ECO:0000313" key="3">
    <source>
        <dbReference type="Proteomes" id="UP001250656"/>
    </source>
</evidence>
<dbReference type="PANTHER" id="PTHR35869">
    <property type="entry name" value="OUTER-MEMBRANE LIPOPROTEIN CARRIER PROTEIN"/>
    <property type="match status" value="1"/>
</dbReference>
<gene>
    <name evidence="2" type="ORF">RQM65_07990</name>
</gene>
<dbReference type="Pfam" id="PF03548">
    <property type="entry name" value="LolA"/>
    <property type="match status" value="1"/>
</dbReference>
<sequence length="262" mass="29520">MSNLKVKILYQFPATLSATSKSGLAIQKCMYPPTASDSNHPVTKTISSGVPAPEMFWSGALFLLFLLFSTTVFAQTPMSAAEAKALRTTVKKQADTTTTITSDFIQYKHLDFLSEDIESKGRLAFKAPDRVKWEYVTPFSYAIIFKDQRLYINDAGNKSDLDIGGNKIFEQLSQLITASIRGNLFDEQQFDISYFKKEGHSLVHLIPKDAQFSEFIKAFHMTFNPSGEVTEVKMIEPSDDYTRIVFSNRKTNQPLSDADFDQ</sequence>
<evidence type="ECO:0000313" key="2">
    <source>
        <dbReference type="EMBL" id="MDT7828601.1"/>
    </source>
</evidence>
<keyword evidence="2" id="KW-0449">Lipoprotein</keyword>